<feature type="domain" description="Glycosyl transferase family 1" evidence="1">
    <location>
        <begin position="192"/>
        <end position="357"/>
    </location>
</feature>
<dbReference type="AlphaFoldDB" id="A0A0J7J8W3"/>
<comment type="caution">
    <text evidence="2">The sequence shown here is derived from an EMBL/GenBank/DDBJ whole genome shotgun (WGS) entry which is preliminary data.</text>
</comment>
<dbReference type="PATRIC" id="fig|1658765.3.peg.787"/>
<dbReference type="SUPFAM" id="SSF53756">
    <property type="entry name" value="UDP-Glycosyltransferase/glycogen phosphorylase"/>
    <property type="match status" value="1"/>
</dbReference>
<dbReference type="GO" id="GO:0016757">
    <property type="term" value="F:glycosyltransferase activity"/>
    <property type="evidence" value="ECO:0007669"/>
    <property type="project" value="InterPro"/>
</dbReference>
<evidence type="ECO:0000313" key="3">
    <source>
        <dbReference type="Proteomes" id="UP000036102"/>
    </source>
</evidence>
<reference evidence="2 3" key="1">
    <citation type="submission" date="2015-06" db="EMBL/GenBank/DDBJ databases">
        <title>Marinobacter subterrani, a genetically tractable neutrophilic iron-oxidizing strain isolated from the Soudan Iron Mine.</title>
        <authorList>
            <person name="Bonis B.M."/>
            <person name="Gralnick J.A."/>
        </authorList>
    </citation>
    <scope>NUCLEOTIDE SEQUENCE [LARGE SCALE GENOMIC DNA]</scope>
    <source>
        <strain evidence="2 3">JG233</strain>
    </source>
</reference>
<dbReference type="Pfam" id="PF00534">
    <property type="entry name" value="Glycos_transf_1"/>
    <property type="match status" value="1"/>
</dbReference>
<dbReference type="CDD" id="cd03801">
    <property type="entry name" value="GT4_PimA-like"/>
    <property type="match status" value="1"/>
</dbReference>
<accession>A0A0J7J8W3</accession>
<dbReference type="PANTHER" id="PTHR45947">
    <property type="entry name" value="SULFOQUINOVOSYL TRANSFERASE SQD2"/>
    <property type="match status" value="1"/>
</dbReference>
<gene>
    <name evidence="2" type="ORF">Msub_10793</name>
</gene>
<sequence>MKQGNLLLASNYSSDTGYAWWLMEFFWLIFSERSAFQTTYLAYPKIRSVPSAIAKSSINTVELDLTARDGASTQKICQFIRKNHIKCLYLTDQPYFSWQYLAYRLAGVEHIIVHDHTPGDRPSITGLKGFVKAVRNRLPLLTADLVMNVSPLMRRRSLLNGRIPSNKCISIQNGIDVKVPEIGCTTKTNGQSIRAELNLPADSVIVVTASRMHAYKQVDFAIQTFVRALSHTTRNLHFLIIGNGPDEDQLKSMQEVQENPNRIHFLGYRNDVPQILADSDIAIHCAKGEGFSLSIIEYMHQKLPVLVPDTPSVSQALEHRKSGLIYQAGNLESATSCLLELAEDNDLRSTMGQNAKDTCLKKYTIDQTRRQFTEALDAFGI</sequence>
<dbReference type="InterPro" id="IPR001296">
    <property type="entry name" value="Glyco_trans_1"/>
</dbReference>
<dbReference type="PANTHER" id="PTHR45947:SF3">
    <property type="entry name" value="SULFOQUINOVOSYL TRANSFERASE SQD2"/>
    <property type="match status" value="1"/>
</dbReference>
<dbReference type="EMBL" id="LFBU01000001">
    <property type="protein sequence ID" value="KMQ74607.1"/>
    <property type="molecule type" value="Genomic_DNA"/>
</dbReference>
<name>A0A0J7J8W3_9GAMM</name>
<dbReference type="RefSeq" id="WP_048494794.1">
    <property type="nucleotide sequence ID" value="NZ_LFBU01000001.1"/>
</dbReference>
<organism evidence="2 3">
    <name type="scientific">Marinobacter subterrani</name>
    <dbReference type="NCBI Taxonomy" id="1658765"/>
    <lineage>
        <taxon>Bacteria</taxon>
        <taxon>Pseudomonadati</taxon>
        <taxon>Pseudomonadota</taxon>
        <taxon>Gammaproteobacteria</taxon>
        <taxon>Pseudomonadales</taxon>
        <taxon>Marinobacteraceae</taxon>
        <taxon>Marinobacter</taxon>
    </lineage>
</organism>
<evidence type="ECO:0000313" key="2">
    <source>
        <dbReference type="EMBL" id="KMQ74607.1"/>
    </source>
</evidence>
<dbReference type="InterPro" id="IPR050194">
    <property type="entry name" value="Glycosyltransferase_grp1"/>
</dbReference>
<evidence type="ECO:0000259" key="1">
    <source>
        <dbReference type="Pfam" id="PF00534"/>
    </source>
</evidence>
<keyword evidence="2" id="KW-0808">Transferase</keyword>
<proteinExistence type="predicted"/>
<dbReference type="STRING" id="1658765.Msub_10793"/>
<protein>
    <submittedName>
        <fullName evidence="2">Glycosyltransferase involved in cell wall bisynthesis</fullName>
    </submittedName>
</protein>
<dbReference type="Gene3D" id="3.40.50.2000">
    <property type="entry name" value="Glycogen Phosphorylase B"/>
    <property type="match status" value="2"/>
</dbReference>
<dbReference type="OrthoDB" id="9795746at2"/>
<dbReference type="Proteomes" id="UP000036102">
    <property type="component" value="Unassembled WGS sequence"/>
</dbReference>
<keyword evidence="3" id="KW-1185">Reference proteome</keyword>